<gene>
    <name evidence="2" type="ORF">ACFY35_03430</name>
</gene>
<dbReference type="SUPFAM" id="SSF143597">
    <property type="entry name" value="YojJ-like"/>
    <property type="match status" value="1"/>
</dbReference>
<evidence type="ECO:0000259" key="1">
    <source>
        <dbReference type="PROSITE" id="PS51794"/>
    </source>
</evidence>
<dbReference type="InterPro" id="IPR048557">
    <property type="entry name" value="DACNK"/>
</dbReference>
<dbReference type="EMBL" id="JBIAZU010000001">
    <property type="protein sequence ID" value="MFF5288462.1"/>
    <property type="molecule type" value="Genomic_DNA"/>
</dbReference>
<organism evidence="2 3">
    <name type="scientific">Paractinoplanes globisporus</name>
    <dbReference type="NCBI Taxonomy" id="113565"/>
    <lineage>
        <taxon>Bacteria</taxon>
        <taxon>Bacillati</taxon>
        <taxon>Actinomycetota</taxon>
        <taxon>Actinomycetes</taxon>
        <taxon>Micromonosporales</taxon>
        <taxon>Micromonosporaceae</taxon>
        <taxon>Paractinoplanes</taxon>
    </lineage>
</organism>
<dbReference type="Proteomes" id="UP001602245">
    <property type="component" value="Unassembled WGS sequence"/>
</dbReference>
<protein>
    <submittedName>
        <fullName evidence="2">Diadenylate cyclase</fullName>
    </submittedName>
</protein>
<dbReference type="PROSITE" id="PS51794">
    <property type="entry name" value="DAC"/>
    <property type="match status" value="1"/>
</dbReference>
<keyword evidence="3" id="KW-1185">Reference proteome</keyword>
<reference evidence="2 3" key="1">
    <citation type="submission" date="2024-10" db="EMBL/GenBank/DDBJ databases">
        <title>The Natural Products Discovery Center: Release of the First 8490 Sequenced Strains for Exploring Actinobacteria Biosynthetic Diversity.</title>
        <authorList>
            <person name="Kalkreuter E."/>
            <person name="Kautsar S.A."/>
            <person name="Yang D."/>
            <person name="Bader C.D."/>
            <person name="Teijaro C.N."/>
            <person name="Fluegel L."/>
            <person name="Davis C.M."/>
            <person name="Simpson J.R."/>
            <person name="Lauterbach L."/>
            <person name="Steele A.D."/>
            <person name="Gui C."/>
            <person name="Meng S."/>
            <person name="Li G."/>
            <person name="Viehrig K."/>
            <person name="Ye F."/>
            <person name="Su P."/>
            <person name="Kiefer A.F."/>
            <person name="Nichols A."/>
            <person name="Cepeda A.J."/>
            <person name="Yan W."/>
            <person name="Fan B."/>
            <person name="Jiang Y."/>
            <person name="Adhikari A."/>
            <person name="Zheng C.-J."/>
            <person name="Schuster L."/>
            <person name="Cowan T.M."/>
            <person name="Smanski M.J."/>
            <person name="Chevrette M.G."/>
            <person name="De Carvalho L.P.S."/>
            <person name="Shen B."/>
        </authorList>
    </citation>
    <scope>NUCLEOTIDE SEQUENCE [LARGE SCALE GENOMIC DNA]</scope>
    <source>
        <strain evidence="2 3">NPDC000087</strain>
    </source>
</reference>
<dbReference type="InterPro" id="IPR003390">
    <property type="entry name" value="DNA_integrity_scan_DisA_N"/>
</dbReference>
<evidence type="ECO:0000313" key="2">
    <source>
        <dbReference type="EMBL" id="MFF5288462.1"/>
    </source>
</evidence>
<dbReference type="Pfam" id="PF02457">
    <property type="entry name" value="DAC"/>
    <property type="match status" value="1"/>
</dbReference>
<name>A0ABW6W583_9ACTN</name>
<accession>A0ABW6W583</accession>
<dbReference type="InterPro" id="IPR036888">
    <property type="entry name" value="DNA_integrity_DisA_N_sf"/>
</dbReference>
<proteinExistence type="predicted"/>
<comment type="caution">
    <text evidence="2">The sequence shown here is derived from an EMBL/GenBank/DDBJ whole genome shotgun (WGS) entry which is preliminary data.</text>
</comment>
<sequence>MTTDSESIARAARRIARLKAELADEGVDLKWDETDPAYAALVDEIRYARQPQVHEGRVGSYGAIVIDSSDRLDEVTNLTGWALENKIIELSGAEPPERDPVYVRKVCNGRTTFLVRSPRGLECLLELSAQAGEQQLAQLTSTRSRVIQRTPVGAVKVFTPDRVYVFEHDTWRAKVYSSDAVRGLEQLFFPEGSAGTVQVLNDLLSLCLHVLSSRHIGATFVWAPDPAHPRPGDSRSEAGKATPARLHVGYEHQVEAVATLLAGIDGACLVGPSGEIERIEMRLAATDEAVDCVSAERGLRHTSAKRYSFDDPTCLVFVVSHDGPVTVYSDGMSVLELRIGPSHASSIAGVPPHDRFGIQRTVSCRRCRKELVVGRIHVHYQDRPLSIDCPVCATPSLDSDSAYEMHAWPQKPWTSWAAVDLLPE</sequence>
<dbReference type="Gene3D" id="3.40.1700.10">
    <property type="entry name" value="DNA integrity scanning protein, DisA, N-terminal domain"/>
    <property type="match status" value="1"/>
</dbReference>
<dbReference type="Pfam" id="PF21753">
    <property type="entry name" value="DACNK"/>
    <property type="match status" value="1"/>
</dbReference>
<feature type="domain" description="DAC" evidence="1">
    <location>
        <begin position="177"/>
        <end position="339"/>
    </location>
</feature>
<evidence type="ECO:0000313" key="3">
    <source>
        <dbReference type="Proteomes" id="UP001602245"/>
    </source>
</evidence>
<dbReference type="RefSeq" id="WP_020511204.1">
    <property type="nucleotide sequence ID" value="NZ_JBIAZU010000001.1"/>
</dbReference>